<evidence type="ECO:0000256" key="3">
    <source>
        <dbReference type="ARBA" id="ARBA00022448"/>
    </source>
</evidence>
<keyword evidence="8" id="KW-0496">Mitochondrion</keyword>
<feature type="compositionally biased region" description="Basic and acidic residues" evidence="10">
    <location>
        <begin position="675"/>
        <end position="689"/>
    </location>
</feature>
<dbReference type="GO" id="GO:0030150">
    <property type="term" value="P:protein import into mitochondrial matrix"/>
    <property type="evidence" value="ECO:0007669"/>
    <property type="project" value="InterPro"/>
</dbReference>
<feature type="compositionally biased region" description="Polar residues" evidence="10">
    <location>
        <begin position="712"/>
        <end position="733"/>
    </location>
</feature>
<dbReference type="Gene3D" id="2.40.160.10">
    <property type="entry name" value="Porin"/>
    <property type="match status" value="1"/>
</dbReference>
<feature type="compositionally biased region" description="Basic and acidic residues" evidence="10">
    <location>
        <begin position="383"/>
        <end position="406"/>
    </location>
</feature>
<evidence type="ECO:0000256" key="2">
    <source>
        <dbReference type="ARBA" id="ARBA00010510"/>
    </source>
</evidence>
<evidence type="ECO:0000256" key="7">
    <source>
        <dbReference type="ARBA" id="ARBA00022927"/>
    </source>
</evidence>
<feature type="region of interest" description="Disordered" evidence="10">
    <location>
        <begin position="532"/>
        <end position="567"/>
    </location>
</feature>
<dbReference type="InterPro" id="IPR027246">
    <property type="entry name" value="Porin_Euk/Tom40"/>
</dbReference>
<name>A0A9N8V276_9GLOM</name>
<organism evidence="11 12">
    <name type="scientific">Diversispora eburnea</name>
    <dbReference type="NCBI Taxonomy" id="1213867"/>
    <lineage>
        <taxon>Eukaryota</taxon>
        <taxon>Fungi</taxon>
        <taxon>Fungi incertae sedis</taxon>
        <taxon>Mucoromycota</taxon>
        <taxon>Glomeromycotina</taxon>
        <taxon>Glomeromycetes</taxon>
        <taxon>Diversisporales</taxon>
        <taxon>Diversisporaceae</taxon>
        <taxon>Diversispora</taxon>
    </lineage>
</organism>
<dbReference type="OrthoDB" id="19656at2759"/>
<dbReference type="Pfam" id="PF01459">
    <property type="entry name" value="Porin_3"/>
    <property type="match status" value="1"/>
</dbReference>
<feature type="compositionally biased region" description="Basic and acidic residues" evidence="10">
    <location>
        <begin position="435"/>
        <end position="452"/>
    </location>
</feature>
<evidence type="ECO:0000256" key="6">
    <source>
        <dbReference type="ARBA" id="ARBA00022787"/>
    </source>
</evidence>
<dbReference type="GO" id="GO:0043625">
    <property type="term" value="C:delta DNA polymerase complex"/>
    <property type="evidence" value="ECO:0007669"/>
    <property type="project" value="InterPro"/>
</dbReference>
<keyword evidence="9" id="KW-0472">Membrane</keyword>
<feature type="region of interest" description="Disordered" evidence="10">
    <location>
        <begin position="383"/>
        <end position="503"/>
    </location>
</feature>
<feature type="compositionally biased region" description="Polar residues" evidence="10">
    <location>
        <begin position="843"/>
        <end position="854"/>
    </location>
</feature>
<keyword evidence="12" id="KW-1185">Reference proteome</keyword>
<dbReference type="AlphaFoldDB" id="A0A9N8V276"/>
<comment type="subcellular location">
    <subcellularLocation>
        <location evidence="1">Mitochondrion outer membrane</location>
        <topology evidence="1">Multi-pass membrane protein</topology>
    </subcellularLocation>
</comment>
<evidence type="ECO:0000313" key="12">
    <source>
        <dbReference type="Proteomes" id="UP000789706"/>
    </source>
</evidence>
<sequence>MAGLGEKVSNNTTPSTSKSWSFSSLFNGITEYRKKLDLPNPGTFEGLHREVKATFLTNHLFDGGRADLTKVLSPNFQVTHSFSMGSTINAPTYNFGAAFIGTKAFLHGTIDTDGTLTARTNYAWNANNLTKIQAHISSSPGHSMLQLEQDYQGSDYSINYKTINPWPVENTGIFFLSYIQSVTQKLALGVETVYQKPTSDIEECTQSLVAKYTGKDYIATIQWQEAGALQASYYQKLNEKVDFGTELQLIVAAGRREALCTVGGKFDFRMATFRGQVDTSGRASVVVEQKITPAFSFLITGDIEHMKVTYKWLSRYLGIPINQAKQLLFETISLSLVPIHATYCLSGISNDDCHKVKLVVQEELEDKEESSIVAFENSEDKILPDKTLDKNEEPVPPKHKNEEPVSSKRKNEKLNSSKRKNEEEKSISSKNKKSTFFEKRISSNKKEAKTSKDSNNPTKSNEPLLVQNSKEEIQQKSKKRKSIDIEDDSDQNLPSNPILEQLERSTPISSFNLELDRSSSILSDRMDIDQILPSNEQSEQPAPPQRKRGRRKLVKSVVSSPPSPDNDYNCPVCNTKCSSVELTEKLPSNLGMFFRPAHEILGEAADVLKFQQTNTFSLLNFLKDKVTKQKQMLDKAKSELLQYKDLKNQLQTLKDENQRLKIQLQEIHSSSSIKKKVDSSPLRPKEHRGQNGHNVSPRAIRKSSNRVHHHISPTTKPRTPNPPSRLSLQTTNSPAHATYQEQNHEYHYHRNDINQSPYNAGGGNYDGGGRTYYQYEQQPPPPSDLSNLNNTFNQFTPRLTVQSFSKQRMTWNEFHNNNSNNFLGNVVPETNFQPSRRLFPYSSYSNSDFTTQNPPRTPVTRKRGALPGYK</sequence>
<dbReference type="GO" id="GO:0008320">
    <property type="term" value="F:protein transmembrane transporter activity"/>
    <property type="evidence" value="ECO:0007669"/>
    <property type="project" value="InterPro"/>
</dbReference>
<protein>
    <submittedName>
        <fullName evidence="11">2552_t:CDS:1</fullName>
    </submittedName>
</protein>
<feature type="compositionally biased region" description="Basic residues" evidence="10">
    <location>
        <begin position="699"/>
        <end position="711"/>
    </location>
</feature>
<dbReference type="InterPro" id="IPR023614">
    <property type="entry name" value="Porin_dom_sf"/>
</dbReference>
<keyword evidence="3" id="KW-0813">Transport</keyword>
<dbReference type="GO" id="GO:0006260">
    <property type="term" value="P:DNA replication"/>
    <property type="evidence" value="ECO:0007669"/>
    <property type="project" value="InterPro"/>
</dbReference>
<comment type="caution">
    <text evidence="11">The sequence shown here is derived from an EMBL/GenBank/DDBJ whole genome shotgun (WGS) entry which is preliminary data.</text>
</comment>
<evidence type="ECO:0000313" key="11">
    <source>
        <dbReference type="EMBL" id="CAG8433945.1"/>
    </source>
</evidence>
<feature type="region of interest" description="Disordered" evidence="10">
    <location>
        <begin position="667"/>
        <end position="733"/>
    </location>
</feature>
<feature type="region of interest" description="Disordered" evidence="10">
    <location>
        <begin position="843"/>
        <end position="870"/>
    </location>
</feature>
<proteinExistence type="inferred from homology"/>
<evidence type="ECO:0000256" key="1">
    <source>
        <dbReference type="ARBA" id="ARBA00004374"/>
    </source>
</evidence>
<feature type="compositionally biased region" description="Basic and acidic residues" evidence="10">
    <location>
        <begin position="412"/>
        <end position="427"/>
    </location>
</feature>
<dbReference type="EMBL" id="CAJVPK010000021">
    <property type="protein sequence ID" value="CAG8433945.1"/>
    <property type="molecule type" value="Genomic_DNA"/>
</dbReference>
<keyword evidence="7" id="KW-0653">Protein transport</keyword>
<dbReference type="CDD" id="cd07305">
    <property type="entry name" value="Porin3_Tom40"/>
    <property type="match status" value="1"/>
</dbReference>
<dbReference type="GO" id="GO:0005741">
    <property type="term" value="C:mitochondrial outer membrane"/>
    <property type="evidence" value="ECO:0007669"/>
    <property type="project" value="UniProtKB-SubCell"/>
</dbReference>
<evidence type="ECO:0000256" key="5">
    <source>
        <dbReference type="ARBA" id="ARBA00022692"/>
    </source>
</evidence>
<gene>
    <name evidence="11" type="ORF">DEBURN_LOCUS612</name>
</gene>
<feature type="compositionally biased region" description="Basic residues" evidence="10">
    <location>
        <begin position="545"/>
        <end position="554"/>
    </location>
</feature>
<dbReference type="InterPro" id="IPR037930">
    <property type="entry name" value="Tom40"/>
</dbReference>
<evidence type="ECO:0000256" key="10">
    <source>
        <dbReference type="SAM" id="MobiDB-lite"/>
    </source>
</evidence>
<comment type="similarity">
    <text evidence="2">Belongs to the Tom40 family.</text>
</comment>
<evidence type="ECO:0000256" key="8">
    <source>
        <dbReference type="ARBA" id="ARBA00023128"/>
    </source>
</evidence>
<evidence type="ECO:0000256" key="4">
    <source>
        <dbReference type="ARBA" id="ARBA00022452"/>
    </source>
</evidence>
<accession>A0A9N8V276</accession>
<reference evidence="11" key="1">
    <citation type="submission" date="2021-06" db="EMBL/GenBank/DDBJ databases">
        <authorList>
            <person name="Kallberg Y."/>
            <person name="Tangrot J."/>
            <person name="Rosling A."/>
        </authorList>
    </citation>
    <scope>NUCLEOTIDE SEQUENCE</scope>
    <source>
        <strain evidence="11">AZ414A</strain>
    </source>
</reference>
<dbReference type="Proteomes" id="UP000789706">
    <property type="component" value="Unassembled WGS sequence"/>
</dbReference>
<dbReference type="PANTHER" id="PTHR10802">
    <property type="entry name" value="MITOCHONDRIAL IMPORT RECEPTOR SUBUNIT TOM40"/>
    <property type="match status" value="1"/>
</dbReference>
<keyword evidence="4" id="KW-1134">Transmembrane beta strand</keyword>
<evidence type="ECO:0000256" key="9">
    <source>
        <dbReference type="ARBA" id="ARBA00023136"/>
    </source>
</evidence>
<keyword evidence="5" id="KW-0812">Transmembrane</keyword>
<keyword evidence="6" id="KW-1000">Mitochondrion outer membrane</keyword>